<evidence type="ECO:0000313" key="1">
    <source>
        <dbReference type="EMBL" id="PUZ69915.1"/>
    </source>
</evidence>
<dbReference type="Gramene" id="PUZ69915">
    <property type="protein sequence ID" value="PUZ69915"/>
    <property type="gene ID" value="GQ55_2G165900"/>
</dbReference>
<accession>A0A2T7EQ07</accession>
<name>A0A2T7EQ07_9POAL</name>
<sequence length="58" mass="6811">MKLRSYELVQKGFHLTCTSMFHVDLLLLFQMFADNNLEVHRESLDAIPQQLSTPSRIF</sequence>
<dbReference type="EMBL" id="CM009750">
    <property type="protein sequence ID" value="PUZ69915.1"/>
    <property type="molecule type" value="Genomic_DNA"/>
</dbReference>
<dbReference type="EMBL" id="CM009749">
    <property type="protein sequence ID" value="PUZ75659.1"/>
    <property type="molecule type" value="Genomic_DNA"/>
</dbReference>
<gene>
    <name evidence="2" type="ORF">GQ55_1G210100</name>
    <name evidence="1" type="ORF">GQ55_2G165900</name>
</gene>
<evidence type="ECO:0000313" key="3">
    <source>
        <dbReference type="Proteomes" id="UP000244336"/>
    </source>
</evidence>
<protein>
    <submittedName>
        <fullName evidence="1">Uncharacterized protein</fullName>
    </submittedName>
</protein>
<dbReference type="Proteomes" id="UP000244336">
    <property type="component" value="Chromosome 2"/>
</dbReference>
<dbReference type="AlphaFoldDB" id="A0A2T7EQ07"/>
<proteinExistence type="predicted"/>
<reference evidence="1 3" key="1">
    <citation type="submission" date="2018-04" db="EMBL/GenBank/DDBJ databases">
        <title>WGS assembly of Panicum hallii var. hallii HAL2.</title>
        <authorList>
            <person name="Lovell J."/>
            <person name="Jenkins J."/>
            <person name="Lowry D."/>
            <person name="Mamidi S."/>
            <person name="Sreedasyam A."/>
            <person name="Weng X."/>
            <person name="Barry K."/>
            <person name="Bonette J."/>
            <person name="Campitelli B."/>
            <person name="Daum C."/>
            <person name="Gordon S."/>
            <person name="Gould B."/>
            <person name="Lipzen A."/>
            <person name="MacQueen A."/>
            <person name="Palacio-Mejia J."/>
            <person name="Plott C."/>
            <person name="Shakirov E."/>
            <person name="Shu S."/>
            <person name="Yoshinaga Y."/>
            <person name="Zane M."/>
            <person name="Rokhsar D."/>
            <person name="Grimwood J."/>
            <person name="Schmutz J."/>
            <person name="Juenger T."/>
        </authorList>
    </citation>
    <scope>NUCLEOTIDE SEQUENCE [LARGE SCALE GENOMIC DNA]</scope>
    <source>
        <strain evidence="3">cv. HAL2</strain>
        <strain evidence="1">HAL2</strain>
    </source>
</reference>
<keyword evidence="3" id="KW-1185">Reference proteome</keyword>
<evidence type="ECO:0000313" key="2">
    <source>
        <dbReference type="EMBL" id="PUZ75659.1"/>
    </source>
</evidence>
<organism evidence="1 3">
    <name type="scientific">Panicum hallii var. hallii</name>
    <dbReference type="NCBI Taxonomy" id="1504633"/>
    <lineage>
        <taxon>Eukaryota</taxon>
        <taxon>Viridiplantae</taxon>
        <taxon>Streptophyta</taxon>
        <taxon>Embryophyta</taxon>
        <taxon>Tracheophyta</taxon>
        <taxon>Spermatophyta</taxon>
        <taxon>Magnoliopsida</taxon>
        <taxon>Liliopsida</taxon>
        <taxon>Poales</taxon>
        <taxon>Poaceae</taxon>
        <taxon>PACMAD clade</taxon>
        <taxon>Panicoideae</taxon>
        <taxon>Panicodae</taxon>
        <taxon>Paniceae</taxon>
        <taxon>Panicinae</taxon>
        <taxon>Panicum</taxon>
        <taxon>Panicum sect. Panicum</taxon>
    </lineage>
</organism>
<dbReference type="Proteomes" id="UP000244336">
    <property type="component" value="Chromosome 1"/>
</dbReference>
<dbReference type="Gramene" id="PUZ75659">
    <property type="protein sequence ID" value="PUZ75659"/>
    <property type="gene ID" value="GQ55_1G210100"/>
</dbReference>